<dbReference type="PROSITE" id="PS51352">
    <property type="entry name" value="THIOREDOXIN_2"/>
    <property type="match status" value="1"/>
</dbReference>
<keyword evidence="5" id="KW-1185">Reference proteome</keyword>
<feature type="compositionally biased region" description="Low complexity" evidence="2">
    <location>
        <begin position="107"/>
        <end position="121"/>
    </location>
</feature>
<dbReference type="InterPro" id="IPR017937">
    <property type="entry name" value="Thioredoxin_CS"/>
</dbReference>
<proteinExistence type="inferred from homology"/>
<comment type="similarity">
    <text evidence="1">Belongs to the thioredoxin family.</text>
</comment>
<accession>A0A9W7G558</accession>
<feature type="compositionally biased region" description="Basic and acidic residues" evidence="2">
    <location>
        <begin position="41"/>
        <end position="68"/>
    </location>
</feature>
<dbReference type="Gene3D" id="1.20.58.2190">
    <property type="match status" value="1"/>
</dbReference>
<dbReference type="EMBL" id="BRYA01000064">
    <property type="protein sequence ID" value="GMI36255.1"/>
    <property type="molecule type" value="Genomic_DNA"/>
</dbReference>
<comment type="caution">
    <text evidence="4">The sequence shown here is derived from an EMBL/GenBank/DDBJ whole genome shotgun (WGS) entry which is preliminary data.</text>
</comment>
<dbReference type="InterPro" id="IPR036339">
    <property type="entry name" value="PUB-like_dom_sf"/>
</dbReference>
<dbReference type="CDD" id="cd09212">
    <property type="entry name" value="PUB"/>
    <property type="match status" value="1"/>
</dbReference>
<dbReference type="SUPFAM" id="SSF52833">
    <property type="entry name" value="Thioredoxin-like"/>
    <property type="match status" value="1"/>
</dbReference>
<evidence type="ECO:0000256" key="1">
    <source>
        <dbReference type="ARBA" id="ARBA00008987"/>
    </source>
</evidence>
<dbReference type="PROSITE" id="PS00194">
    <property type="entry name" value="THIOREDOXIN_1"/>
    <property type="match status" value="1"/>
</dbReference>
<evidence type="ECO:0000256" key="2">
    <source>
        <dbReference type="SAM" id="MobiDB-lite"/>
    </source>
</evidence>
<dbReference type="InterPro" id="IPR036249">
    <property type="entry name" value="Thioredoxin-like_sf"/>
</dbReference>
<organism evidence="4 5">
    <name type="scientific">Triparma columacea</name>
    <dbReference type="NCBI Taxonomy" id="722753"/>
    <lineage>
        <taxon>Eukaryota</taxon>
        <taxon>Sar</taxon>
        <taxon>Stramenopiles</taxon>
        <taxon>Ochrophyta</taxon>
        <taxon>Bolidophyceae</taxon>
        <taxon>Parmales</taxon>
        <taxon>Triparmaceae</taxon>
        <taxon>Triparma</taxon>
    </lineage>
</organism>
<feature type="region of interest" description="Disordered" evidence="2">
    <location>
        <begin position="492"/>
        <end position="600"/>
    </location>
</feature>
<dbReference type="Proteomes" id="UP001165065">
    <property type="component" value="Unassembled WGS sequence"/>
</dbReference>
<feature type="compositionally biased region" description="Acidic residues" evidence="2">
    <location>
        <begin position="550"/>
        <end position="560"/>
    </location>
</feature>
<sequence>MEVQQIDQVDEIIKQAGIQEPAVVENANAADDADVAVVETPAKEDTILDAESSSHVDHNTFNEEENKSIAEVSDDEEKVVSVASSPPPSSTPSSPQPKADSEVRGGSTTSSSTPTTTTTQSSPPPPPPVVELTSSNFLSILSLTPALLIDVYAPWCGPCKALTPALEEMANKSNGAFVLGKINADNEGVLARVLGVTGYPTIFGVREGRVVNTIVGMPKGEEEMRKFMMKFITGGESEMGMEEIGDAMLRAASGGAFSFGDRERTTEMVKKILDDVKEDKENVQAVGVAARLVENVAGKPREGKYRFINLSNPRISSAFTAVPSLKGIVKVAGFKKTSGGYRMEGSVPDVARCACVAEACRGWCRQAELKVSEGIRKEREKREVEEAKRIAEGERVGREREEEERKEERERERERMEGKCKVKWRREGKKKISSTVVDETGTLTEFLEEIECKDARAVVSAGKGVTVGEGEFGRTWRDVGLTGNVNVVVRVGGGEEEEGGGEGKSKLAERAKMNKKKRGSHTMQSSGIYGRDDGRKGNLVDGGGGTVYEVTDEDEVEEDIGEGREEGGEEEEEGGEEEEEEEDEGEEEEEDEGEGEEEDE</sequence>
<feature type="region of interest" description="Disordered" evidence="2">
    <location>
        <begin position="394"/>
        <end position="415"/>
    </location>
</feature>
<gene>
    <name evidence="4" type="ORF">TrCOL_g11467</name>
</gene>
<feature type="region of interest" description="Disordered" evidence="2">
    <location>
        <begin position="40"/>
        <end position="130"/>
    </location>
</feature>
<dbReference type="OrthoDB" id="203707at2759"/>
<dbReference type="PANTHER" id="PTHR43601">
    <property type="entry name" value="THIOREDOXIN, MITOCHONDRIAL"/>
    <property type="match status" value="1"/>
</dbReference>
<name>A0A9W7G558_9STRA</name>
<evidence type="ECO:0000259" key="3">
    <source>
        <dbReference type="PROSITE" id="PS51352"/>
    </source>
</evidence>
<protein>
    <recommendedName>
        <fullName evidence="3">Thioredoxin domain-containing protein</fullName>
    </recommendedName>
</protein>
<dbReference type="CDD" id="cd02961">
    <property type="entry name" value="PDI_a_family"/>
    <property type="match status" value="1"/>
</dbReference>
<feature type="compositionally biased region" description="Basic and acidic residues" evidence="2">
    <location>
        <begin position="501"/>
        <end position="512"/>
    </location>
</feature>
<dbReference type="SUPFAM" id="SSF143503">
    <property type="entry name" value="PUG domain-like"/>
    <property type="match status" value="1"/>
</dbReference>
<feature type="compositionally biased region" description="Basic and acidic residues" evidence="2">
    <location>
        <begin position="406"/>
        <end position="415"/>
    </location>
</feature>
<dbReference type="PANTHER" id="PTHR43601:SF3">
    <property type="entry name" value="THIOREDOXIN, MITOCHONDRIAL"/>
    <property type="match status" value="1"/>
</dbReference>
<feature type="compositionally biased region" description="Acidic residues" evidence="2">
    <location>
        <begin position="567"/>
        <end position="600"/>
    </location>
</feature>
<evidence type="ECO:0000313" key="4">
    <source>
        <dbReference type="EMBL" id="GMI36255.1"/>
    </source>
</evidence>
<dbReference type="Pfam" id="PF00085">
    <property type="entry name" value="Thioredoxin"/>
    <property type="match status" value="1"/>
</dbReference>
<evidence type="ECO:0000313" key="5">
    <source>
        <dbReference type="Proteomes" id="UP001165065"/>
    </source>
</evidence>
<dbReference type="AlphaFoldDB" id="A0A9W7G558"/>
<reference evidence="5" key="1">
    <citation type="journal article" date="2023" name="Commun. Biol.">
        <title>Genome analysis of Parmales, the sister group of diatoms, reveals the evolutionary specialization of diatoms from phago-mixotrophs to photoautotrophs.</title>
        <authorList>
            <person name="Ban H."/>
            <person name="Sato S."/>
            <person name="Yoshikawa S."/>
            <person name="Yamada K."/>
            <person name="Nakamura Y."/>
            <person name="Ichinomiya M."/>
            <person name="Sato N."/>
            <person name="Blanc-Mathieu R."/>
            <person name="Endo H."/>
            <person name="Kuwata A."/>
            <person name="Ogata H."/>
        </authorList>
    </citation>
    <scope>NUCLEOTIDE SEQUENCE [LARGE SCALE GENOMIC DNA]</scope>
</reference>
<dbReference type="InterPro" id="IPR013766">
    <property type="entry name" value="Thioredoxin_domain"/>
</dbReference>
<dbReference type="Gene3D" id="3.40.30.10">
    <property type="entry name" value="Glutaredoxin"/>
    <property type="match status" value="1"/>
</dbReference>
<feature type="domain" description="Thioredoxin" evidence="3">
    <location>
        <begin position="85"/>
        <end position="233"/>
    </location>
</feature>
<dbReference type="GO" id="GO:0045454">
    <property type="term" value="P:cell redox homeostasis"/>
    <property type="evidence" value="ECO:0007669"/>
    <property type="project" value="TreeGrafter"/>
</dbReference>